<name>A0A0C3NRU1_PISTI</name>
<sequence length="314" mass="35516">MTTEIDNEWILRVITSFFGYVMFSHAWQGNKPSFEDVNAVKSVWNLSNEPLNNKLRNFCEETCRLGYNWAWSDTCCIDKSTSSVLNQSLTSMYKWYANLAATLIFLAGVTHLSRPGDLTSSLWMTCAWTLQELLSPKVIFFYDCKWKPYLGNIVPNHKESPEIMQELADAIKILRGTIITFSPDDLGVHEKLRLASTCSATVEEDATYSLIGIFKSDIRPHYGEGSDAIGHLLEEIVACTGEVVVLAWSGKSSSYNSCLLASISIYSQIPHNPPPLEGKEMEKCIDELHDKLTWQEPQIIYNRINRLSPTHFAT</sequence>
<evidence type="ECO:0000313" key="3">
    <source>
        <dbReference type="Proteomes" id="UP000054217"/>
    </source>
</evidence>
<dbReference type="AlphaFoldDB" id="A0A0C3NRU1"/>
<dbReference type="InParanoid" id="A0A0C3NRU1"/>
<reference evidence="2 3" key="1">
    <citation type="submission" date="2014-04" db="EMBL/GenBank/DDBJ databases">
        <authorList>
            <consortium name="DOE Joint Genome Institute"/>
            <person name="Kuo A."/>
            <person name="Kohler A."/>
            <person name="Costa M.D."/>
            <person name="Nagy L.G."/>
            <person name="Floudas D."/>
            <person name="Copeland A."/>
            <person name="Barry K.W."/>
            <person name="Cichocki N."/>
            <person name="Veneault-Fourrey C."/>
            <person name="LaButti K."/>
            <person name="Lindquist E.A."/>
            <person name="Lipzen A."/>
            <person name="Lundell T."/>
            <person name="Morin E."/>
            <person name="Murat C."/>
            <person name="Sun H."/>
            <person name="Tunlid A."/>
            <person name="Henrissat B."/>
            <person name="Grigoriev I.V."/>
            <person name="Hibbett D.S."/>
            <person name="Martin F."/>
            <person name="Nordberg H.P."/>
            <person name="Cantor M.N."/>
            <person name="Hua S.X."/>
        </authorList>
    </citation>
    <scope>NUCLEOTIDE SEQUENCE [LARGE SCALE GENOMIC DNA]</scope>
    <source>
        <strain evidence="2 3">Marx 270</strain>
    </source>
</reference>
<dbReference type="Pfam" id="PF06985">
    <property type="entry name" value="HET"/>
    <property type="match status" value="1"/>
</dbReference>
<dbReference type="Proteomes" id="UP000054217">
    <property type="component" value="Unassembled WGS sequence"/>
</dbReference>
<dbReference type="HOGENOM" id="CLU_000288_138_0_1"/>
<evidence type="ECO:0000313" key="2">
    <source>
        <dbReference type="EMBL" id="KIN98235.1"/>
    </source>
</evidence>
<reference evidence="3" key="2">
    <citation type="submission" date="2015-01" db="EMBL/GenBank/DDBJ databases">
        <title>Evolutionary Origins and Diversification of the Mycorrhizal Mutualists.</title>
        <authorList>
            <consortium name="DOE Joint Genome Institute"/>
            <consortium name="Mycorrhizal Genomics Consortium"/>
            <person name="Kohler A."/>
            <person name="Kuo A."/>
            <person name="Nagy L.G."/>
            <person name="Floudas D."/>
            <person name="Copeland A."/>
            <person name="Barry K.W."/>
            <person name="Cichocki N."/>
            <person name="Veneault-Fourrey C."/>
            <person name="LaButti K."/>
            <person name="Lindquist E.A."/>
            <person name="Lipzen A."/>
            <person name="Lundell T."/>
            <person name="Morin E."/>
            <person name="Murat C."/>
            <person name="Riley R."/>
            <person name="Ohm R."/>
            <person name="Sun H."/>
            <person name="Tunlid A."/>
            <person name="Henrissat B."/>
            <person name="Grigoriev I.V."/>
            <person name="Hibbett D.S."/>
            <person name="Martin F."/>
        </authorList>
    </citation>
    <scope>NUCLEOTIDE SEQUENCE [LARGE SCALE GENOMIC DNA]</scope>
    <source>
        <strain evidence="3">Marx 270</strain>
    </source>
</reference>
<accession>A0A0C3NRU1</accession>
<evidence type="ECO:0000259" key="1">
    <source>
        <dbReference type="Pfam" id="PF06985"/>
    </source>
</evidence>
<dbReference type="PANTHER" id="PTHR10622">
    <property type="entry name" value="HET DOMAIN-CONTAINING PROTEIN"/>
    <property type="match status" value="1"/>
</dbReference>
<dbReference type="OrthoDB" id="2691269at2759"/>
<organism evidence="2 3">
    <name type="scientific">Pisolithus tinctorius Marx 270</name>
    <dbReference type="NCBI Taxonomy" id="870435"/>
    <lineage>
        <taxon>Eukaryota</taxon>
        <taxon>Fungi</taxon>
        <taxon>Dikarya</taxon>
        <taxon>Basidiomycota</taxon>
        <taxon>Agaricomycotina</taxon>
        <taxon>Agaricomycetes</taxon>
        <taxon>Agaricomycetidae</taxon>
        <taxon>Boletales</taxon>
        <taxon>Sclerodermatineae</taxon>
        <taxon>Pisolithaceae</taxon>
        <taxon>Pisolithus</taxon>
    </lineage>
</organism>
<dbReference type="InterPro" id="IPR010730">
    <property type="entry name" value="HET"/>
</dbReference>
<proteinExistence type="predicted"/>
<dbReference type="PANTHER" id="PTHR10622:SF10">
    <property type="entry name" value="HET DOMAIN-CONTAINING PROTEIN"/>
    <property type="match status" value="1"/>
</dbReference>
<gene>
    <name evidence="2" type="ORF">M404DRAFT_158205</name>
</gene>
<keyword evidence="3" id="KW-1185">Reference proteome</keyword>
<feature type="domain" description="Heterokaryon incompatibility" evidence="1">
    <location>
        <begin position="20"/>
        <end position="110"/>
    </location>
</feature>
<protein>
    <recommendedName>
        <fullName evidence="1">Heterokaryon incompatibility domain-containing protein</fullName>
    </recommendedName>
</protein>
<dbReference type="STRING" id="870435.A0A0C3NRU1"/>
<dbReference type="EMBL" id="KN832018">
    <property type="protein sequence ID" value="KIN98235.1"/>
    <property type="molecule type" value="Genomic_DNA"/>
</dbReference>